<protein>
    <submittedName>
        <fullName evidence="12">Uncharacterized protein</fullName>
    </submittedName>
</protein>
<reference evidence="12 13" key="1">
    <citation type="journal article" date="2023" name="Life. Sci Alliance">
        <title>Evolutionary insights into 3D genome organization and epigenetic landscape of Vigna mungo.</title>
        <authorList>
            <person name="Junaid A."/>
            <person name="Singh B."/>
            <person name="Bhatia S."/>
        </authorList>
    </citation>
    <scope>NUCLEOTIDE SEQUENCE [LARGE SCALE GENOMIC DNA]</scope>
    <source>
        <strain evidence="12">Urdbean</strain>
    </source>
</reference>
<dbReference type="GO" id="GO:0005886">
    <property type="term" value="C:plasma membrane"/>
    <property type="evidence" value="ECO:0007669"/>
    <property type="project" value="UniProtKB-SubCell"/>
</dbReference>
<dbReference type="EMBL" id="CP144690">
    <property type="protein sequence ID" value="WVY91720.1"/>
    <property type="molecule type" value="Genomic_DNA"/>
</dbReference>
<keyword evidence="7" id="KW-0677">Repeat</keyword>
<evidence type="ECO:0000256" key="11">
    <source>
        <dbReference type="ARBA" id="ARBA00037847"/>
    </source>
</evidence>
<name>A0AAQ3RHA9_VIGMU</name>
<dbReference type="InterPro" id="IPR051502">
    <property type="entry name" value="RLP_Defense_Trigger"/>
</dbReference>
<accession>A0AAQ3RHA9</accession>
<keyword evidence="3" id="KW-1003">Cell membrane</keyword>
<dbReference type="SUPFAM" id="SSF52058">
    <property type="entry name" value="L domain-like"/>
    <property type="match status" value="1"/>
</dbReference>
<evidence type="ECO:0000256" key="3">
    <source>
        <dbReference type="ARBA" id="ARBA00022475"/>
    </source>
</evidence>
<keyword evidence="4" id="KW-0433">Leucine-rich repeat</keyword>
<evidence type="ECO:0000256" key="8">
    <source>
        <dbReference type="ARBA" id="ARBA00022989"/>
    </source>
</evidence>
<gene>
    <name evidence="12" type="ORF">V8G54_037234</name>
</gene>
<evidence type="ECO:0000256" key="1">
    <source>
        <dbReference type="ARBA" id="ARBA00004236"/>
    </source>
</evidence>
<dbReference type="PANTHER" id="PTHR48062:SF52">
    <property type="entry name" value="RECEPTOR-LIKE PROTEIN 8-RELATED"/>
    <property type="match status" value="1"/>
</dbReference>
<dbReference type="PANTHER" id="PTHR48062">
    <property type="entry name" value="RECEPTOR-LIKE PROTEIN 14"/>
    <property type="match status" value="1"/>
</dbReference>
<evidence type="ECO:0000256" key="10">
    <source>
        <dbReference type="ARBA" id="ARBA00023180"/>
    </source>
</evidence>
<comment type="similarity">
    <text evidence="2">Belongs to the RLP family.</text>
</comment>
<dbReference type="Gene3D" id="3.80.10.10">
    <property type="entry name" value="Ribonuclease Inhibitor"/>
    <property type="match status" value="1"/>
</dbReference>
<keyword evidence="13" id="KW-1185">Reference proteome</keyword>
<dbReference type="Pfam" id="PF00560">
    <property type="entry name" value="LRR_1"/>
    <property type="match status" value="1"/>
</dbReference>
<proteinExistence type="inferred from homology"/>
<comment type="subcellular location">
    <subcellularLocation>
        <location evidence="1">Cell membrane</location>
    </subcellularLocation>
    <subcellularLocation>
        <location evidence="11">Endomembrane system</location>
        <topology evidence="11">Single-pass membrane protein</topology>
    </subcellularLocation>
</comment>
<evidence type="ECO:0000256" key="9">
    <source>
        <dbReference type="ARBA" id="ARBA00023136"/>
    </source>
</evidence>
<evidence type="ECO:0000256" key="4">
    <source>
        <dbReference type="ARBA" id="ARBA00022614"/>
    </source>
</evidence>
<dbReference type="Proteomes" id="UP001374535">
    <property type="component" value="Chromosome 11"/>
</dbReference>
<dbReference type="InterPro" id="IPR001611">
    <property type="entry name" value="Leu-rich_rpt"/>
</dbReference>
<evidence type="ECO:0000256" key="5">
    <source>
        <dbReference type="ARBA" id="ARBA00022692"/>
    </source>
</evidence>
<evidence type="ECO:0000256" key="2">
    <source>
        <dbReference type="ARBA" id="ARBA00009592"/>
    </source>
</evidence>
<keyword evidence="10" id="KW-0325">Glycoprotein</keyword>
<sequence length="418" mass="47630">MAFVTTPKLHLQFHVALETWERKAKPCSVQERQSRDFVFSGFLGCIFQRVVGVKLFSVCGFAAISYWLLVRSLTPQKATAEFEPVWNFGTRDRQLVLFGNSVRHGNKLTDDLPEELGHLPVLERMQIDENNITGPIPLSFANLNSTQHFLLDNNNLTGNLPSELSEMQSLRILSLRNCNLTGPIPDFSRIPHLAYLDLSNNKLNGTIPSYFSGLPRLQKLSIANNAISGTVPSTIWQNRTLNATEQLILLEGNPLCSDNSSLAQFCRRESDNNMDGSSSVLCPSQGCPPSYEYNVECICVAPLIVHYRLKSPGFSDFRAYVTEFESFLSDGLSVHTNQLFIERFTWEEGRLRMNLKLFPEYIDNTSSRQFSTNEVVRIRDMFREWDIKDSDLFGPYELLDFVLLDIYREGELQKLLMT</sequence>
<keyword evidence="8" id="KW-1133">Transmembrane helix</keyword>
<organism evidence="12 13">
    <name type="scientific">Vigna mungo</name>
    <name type="common">Black gram</name>
    <name type="synonym">Phaseolus mungo</name>
    <dbReference type="NCBI Taxonomy" id="3915"/>
    <lineage>
        <taxon>Eukaryota</taxon>
        <taxon>Viridiplantae</taxon>
        <taxon>Streptophyta</taxon>
        <taxon>Embryophyta</taxon>
        <taxon>Tracheophyta</taxon>
        <taxon>Spermatophyta</taxon>
        <taxon>Magnoliopsida</taxon>
        <taxon>eudicotyledons</taxon>
        <taxon>Gunneridae</taxon>
        <taxon>Pentapetalae</taxon>
        <taxon>rosids</taxon>
        <taxon>fabids</taxon>
        <taxon>Fabales</taxon>
        <taxon>Fabaceae</taxon>
        <taxon>Papilionoideae</taxon>
        <taxon>50 kb inversion clade</taxon>
        <taxon>NPAAA clade</taxon>
        <taxon>indigoferoid/millettioid clade</taxon>
        <taxon>Phaseoleae</taxon>
        <taxon>Vigna</taxon>
    </lineage>
</organism>
<keyword evidence="5" id="KW-0812">Transmembrane</keyword>
<keyword evidence="9" id="KW-0472">Membrane</keyword>
<dbReference type="InterPro" id="IPR032675">
    <property type="entry name" value="LRR_dom_sf"/>
</dbReference>
<evidence type="ECO:0000256" key="7">
    <source>
        <dbReference type="ARBA" id="ARBA00022737"/>
    </source>
</evidence>
<dbReference type="FunFam" id="3.80.10.10:FF:000041">
    <property type="entry name" value="LRR receptor-like serine/threonine-protein kinase ERECTA"/>
    <property type="match status" value="1"/>
</dbReference>
<keyword evidence="6" id="KW-0732">Signal</keyword>
<dbReference type="GO" id="GO:0012505">
    <property type="term" value="C:endomembrane system"/>
    <property type="evidence" value="ECO:0007669"/>
    <property type="project" value="UniProtKB-SubCell"/>
</dbReference>
<evidence type="ECO:0000313" key="12">
    <source>
        <dbReference type="EMBL" id="WVY91720.1"/>
    </source>
</evidence>
<dbReference type="Pfam" id="PF13855">
    <property type="entry name" value="LRR_8"/>
    <property type="match status" value="1"/>
</dbReference>
<evidence type="ECO:0000313" key="13">
    <source>
        <dbReference type="Proteomes" id="UP001374535"/>
    </source>
</evidence>
<evidence type="ECO:0000256" key="6">
    <source>
        <dbReference type="ARBA" id="ARBA00022729"/>
    </source>
</evidence>
<dbReference type="AlphaFoldDB" id="A0AAQ3RHA9"/>